<sequence>MENCYIEFRVKDNCSLARINSIVEVIKRDKENEIEDYADKWIHLFNEKELDDFWWPTQEEFEQTRKMLGEVYIKVVANNSDKYGDWDIYSMFESIMNAELEIIGVRLLNKEFGRLEFNPFAYPHGGTECLEKLVGCTRNIVIASDSGIGRVEVTTK</sequence>
<dbReference type="Proteomes" id="UP000036923">
    <property type="component" value="Unassembled WGS sequence"/>
</dbReference>
<dbReference type="EMBL" id="LGTC01000001">
    <property type="protein sequence ID" value="KNY27595.1"/>
    <property type="molecule type" value="Genomic_DNA"/>
</dbReference>
<accession>A0A0L6JPF3</accession>
<evidence type="ECO:0000313" key="1">
    <source>
        <dbReference type="EMBL" id="KNY27595.1"/>
    </source>
</evidence>
<dbReference type="OrthoDB" id="1900523at2"/>
<reference evidence="2" key="1">
    <citation type="submission" date="2015-07" db="EMBL/GenBank/DDBJ databases">
        <title>Near-Complete Genome Sequence of the Cellulolytic Bacterium Bacteroides (Pseudobacteroides) cellulosolvens ATCC 35603.</title>
        <authorList>
            <person name="Dassa B."/>
            <person name="Utturkar S.M."/>
            <person name="Klingeman D.M."/>
            <person name="Hurt R.A."/>
            <person name="Keller M."/>
            <person name="Xu J."/>
            <person name="Reddy Y.H.K."/>
            <person name="Borovok I."/>
            <person name="Grinberg I.R."/>
            <person name="Lamed R."/>
            <person name="Zhivin O."/>
            <person name="Bayer E.A."/>
            <person name="Brown S.D."/>
        </authorList>
    </citation>
    <scope>NUCLEOTIDE SEQUENCE [LARGE SCALE GENOMIC DNA]</scope>
    <source>
        <strain evidence="2">DSM 2933</strain>
    </source>
</reference>
<dbReference type="RefSeq" id="WP_036945174.1">
    <property type="nucleotide sequence ID" value="NZ_JQKC01000044.1"/>
</dbReference>
<keyword evidence="2" id="KW-1185">Reference proteome</keyword>
<comment type="caution">
    <text evidence="1">The sequence shown here is derived from an EMBL/GenBank/DDBJ whole genome shotgun (WGS) entry which is preliminary data.</text>
</comment>
<protein>
    <submittedName>
        <fullName evidence="1">Uncharacterized protein</fullName>
    </submittedName>
</protein>
<evidence type="ECO:0000313" key="2">
    <source>
        <dbReference type="Proteomes" id="UP000036923"/>
    </source>
</evidence>
<name>A0A0L6JPF3_9FIRM</name>
<gene>
    <name evidence="1" type="ORF">Bccel_2866</name>
</gene>
<organism evidence="1 2">
    <name type="scientific">Pseudobacteroides cellulosolvens ATCC 35603 = DSM 2933</name>
    <dbReference type="NCBI Taxonomy" id="398512"/>
    <lineage>
        <taxon>Bacteria</taxon>
        <taxon>Bacillati</taxon>
        <taxon>Bacillota</taxon>
        <taxon>Clostridia</taxon>
        <taxon>Eubacteriales</taxon>
        <taxon>Oscillospiraceae</taxon>
        <taxon>Pseudobacteroides</taxon>
    </lineage>
</organism>
<dbReference type="STRING" id="398512.Bccel_2866"/>
<dbReference type="eggNOG" id="ENOG5032ZIQ">
    <property type="taxonomic scope" value="Bacteria"/>
</dbReference>
<dbReference type="AlphaFoldDB" id="A0A0L6JPF3"/>
<proteinExistence type="predicted"/>